<protein>
    <recommendedName>
        <fullName evidence="7">DnaK protein</fullName>
    </recommendedName>
</protein>
<dbReference type="InterPro" id="IPR043129">
    <property type="entry name" value="ATPase_NBD"/>
</dbReference>
<dbReference type="Proteomes" id="UP000179807">
    <property type="component" value="Unassembled WGS sequence"/>
</dbReference>
<evidence type="ECO:0000313" key="5">
    <source>
        <dbReference type="EMBL" id="OHT17031.1"/>
    </source>
</evidence>
<dbReference type="Gene3D" id="3.30.420.40">
    <property type="match status" value="3"/>
</dbReference>
<dbReference type="AlphaFoldDB" id="A0A1J4L0K0"/>
<dbReference type="PANTHER" id="PTHR45639">
    <property type="entry name" value="HSC70CB, ISOFORM G-RELATED"/>
    <property type="match status" value="1"/>
</dbReference>
<dbReference type="GO" id="GO:0030968">
    <property type="term" value="P:endoplasmic reticulum unfolded protein response"/>
    <property type="evidence" value="ECO:0007669"/>
    <property type="project" value="TreeGrafter"/>
</dbReference>
<evidence type="ECO:0000256" key="1">
    <source>
        <dbReference type="ARBA" id="ARBA00022741"/>
    </source>
</evidence>
<evidence type="ECO:0000256" key="2">
    <source>
        <dbReference type="ARBA" id="ARBA00022840"/>
    </source>
</evidence>
<keyword evidence="2" id="KW-0067">ATP-binding</keyword>
<dbReference type="RefSeq" id="XP_068370167.1">
    <property type="nucleotide sequence ID" value="XM_068496818.1"/>
</dbReference>
<dbReference type="SUPFAM" id="SSF53067">
    <property type="entry name" value="Actin-like ATPase domain"/>
    <property type="match status" value="2"/>
</dbReference>
<dbReference type="InterPro" id="IPR013126">
    <property type="entry name" value="Hsp_70_fam"/>
</dbReference>
<dbReference type="PANTHER" id="PTHR45639:SF3">
    <property type="entry name" value="HYPOXIA UP-REGULATED PROTEIN 1"/>
    <property type="match status" value="1"/>
</dbReference>
<comment type="caution">
    <text evidence="5">The sequence shown here is derived from an EMBL/GenBank/DDBJ whole genome shotgun (WGS) entry which is preliminary data.</text>
</comment>
<gene>
    <name evidence="5" type="ORF">TRFO_12730</name>
</gene>
<evidence type="ECO:0008006" key="7">
    <source>
        <dbReference type="Google" id="ProtNLM"/>
    </source>
</evidence>
<dbReference type="EMBL" id="MLAK01000046">
    <property type="protein sequence ID" value="OHT17031.1"/>
    <property type="molecule type" value="Genomic_DNA"/>
</dbReference>
<keyword evidence="6" id="KW-1185">Reference proteome</keyword>
<keyword evidence="1" id="KW-0547">Nucleotide-binding</keyword>
<keyword evidence="3" id="KW-0143">Chaperone</keyword>
<name>A0A1J4L0K0_9EUKA</name>
<dbReference type="GO" id="GO:0140662">
    <property type="term" value="F:ATP-dependent protein folding chaperone"/>
    <property type="evidence" value="ECO:0007669"/>
    <property type="project" value="InterPro"/>
</dbReference>
<evidence type="ECO:0000256" key="4">
    <source>
        <dbReference type="SAM" id="SignalP"/>
    </source>
</evidence>
<evidence type="ECO:0000256" key="3">
    <source>
        <dbReference type="ARBA" id="ARBA00023186"/>
    </source>
</evidence>
<dbReference type="GeneID" id="94831522"/>
<dbReference type="VEuPathDB" id="TrichDB:TRFO_12730"/>
<dbReference type="GO" id="GO:0005524">
    <property type="term" value="F:ATP binding"/>
    <property type="evidence" value="ECO:0007669"/>
    <property type="project" value="UniProtKB-KW"/>
</dbReference>
<dbReference type="GO" id="GO:0034663">
    <property type="term" value="C:endoplasmic reticulum chaperone complex"/>
    <property type="evidence" value="ECO:0007669"/>
    <property type="project" value="TreeGrafter"/>
</dbReference>
<dbReference type="PRINTS" id="PR00301">
    <property type="entry name" value="HEATSHOCK70"/>
</dbReference>
<reference evidence="5" key="1">
    <citation type="submission" date="2016-10" db="EMBL/GenBank/DDBJ databases">
        <authorList>
            <person name="Benchimol M."/>
            <person name="Almeida L.G."/>
            <person name="Vasconcelos A.T."/>
            <person name="Perreira-Neves A."/>
            <person name="Rosa I.A."/>
            <person name="Tasca T."/>
            <person name="Bogo M.R."/>
            <person name="de Souza W."/>
        </authorList>
    </citation>
    <scope>NUCLEOTIDE SEQUENCE [LARGE SCALE GENOMIC DNA]</scope>
    <source>
        <strain evidence="5">K</strain>
    </source>
</reference>
<keyword evidence="4" id="KW-0732">Signal</keyword>
<feature type="chain" id="PRO_5012113985" description="DnaK protein" evidence="4">
    <location>
        <begin position="18"/>
        <end position="555"/>
    </location>
</feature>
<sequence length="555" mass="62712">MFFSLLALISLRAEYLGIDLGSQYFKMAESTLTGDARIVKSGSKVTTPAAVAIRSSRPLNYPLKPADFSDIQLRFGDAALNILKNNATLGYSYLPRVIGRYENETQFGNPKLNISSAMFSLALNQYIHHFNEVDGVTLVAPSYWTRMQMRQAITACELFQIPFISMVDDISAMAMLYGATRSKRCENNHHVLFVDVGFSGVRAYSATFSKISSSSYFANETSYFWSEKTGGYFFTKAVADEKKIPFNKAQKLLIRSSQNFNNLFSRELDEIKKVVSQAAEQARERSGEIDELQLIGGASVFPFVVEAIKSASNISQIHRDFNANEALALAAAYTSMAAKGVAARPVTTLLKRPNYNLTLKFNKAQKYCTRGGKCEATIKDSAVNLTKLTIVAPIEELPEGSREVMMKYRIRNETFSKEKANYQFNFQVPYPTIDRAYRCVGNDCEVVVWDGYLPNDHFLFEENDHFLRNYLVVLEEREKAEALIPTVDELLIKLAKYFDKSNEVVVEAKTEITEEMKEAYQKHLDTFESGAIRQMNEAQILKIVIELRNILKSLE</sequence>
<feature type="signal peptide" evidence="4">
    <location>
        <begin position="1"/>
        <end position="17"/>
    </location>
</feature>
<accession>A0A1J4L0K0</accession>
<dbReference type="Pfam" id="PF00012">
    <property type="entry name" value="HSP70"/>
    <property type="match status" value="1"/>
</dbReference>
<evidence type="ECO:0000313" key="6">
    <source>
        <dbReference type="Proteomes" id="UP000179807"/>
    </source>
</evidence>
<proteinExistence type="predicted"/>
<dbReference type="Gene3D" id="3.90.640.10">
    <property type="entry name" value="Actin, Chain A, domain 4"/>
    <property type="match status" value="1"/>
</dbReference>
<organism evidence="5 6">
    <name type="scientific">Tritrichomonas foetus</name>
    <dbReference type="NCBI Taxonomy" id="1144522"/>
    <lineage>
        <taxon>Eukaryota</taxon>
        <taxon>Metamonada</taxon>
        <taxon>Parabasalia</taxon>
        <taxon>Tritrichomonadida</taxon>
        <taxon>Tritrichomonadidae</taxon>
        <taxon>Tritrichomonas</taxon>
    </lineage>
</organism>